<evidence type="ECO:0000256" key="5">
    <source>
        <dbReference type="ARBA" id="ARBA00047942"/>
    </source>
</evidence>
<dbReference type="EC" id="2.1.1.72" evidence="1"/>
<dbReference type="SUPFAM" id="SSF53335">
    <property type="entry name" value="S-adenosyl-L-methionine-dependent methyltransferases"/>
    <property type="match status" value="1"/>
</dbReference>
<dbReference type="InterPro" id="IPR011639">
    <property type="entry name" value="MethylTrfase_TaqI-like_dom"/>
</dbReference>
<dbReference type="PRINTS" id="PR00507">
    <property type="entry name" value="N12N6MTFRASE"/>
</dbReference>
<organism evidence="8 9">
    <name type="scientific">Nocardia pseudobrasiliensis</name>
    <dbReference type="NCBI Taxonomy" id="45979"/>
    <lineage>
        <taxon>Bacteria</taxon>
        <taxon>Bacillati</taxon>
        <taxon>Actinomycetota</taxon>
        <taxon>Actinomycetes</taxon>
        <taxon>Mycobacteriales</taxon>
        <taxon>Nocardiaceae</taxon>
        <taxon>Nocardia</taxon>
    </lineage>
</organism>
<evidence type="ECO:0000313" key="8">
    <source>
        <dbReference type="EMBL" id="RDI60281.1"/>
    </source>
</evidence>
<sequence>MRTDGDTRREFIDDVLDDVFDWGDRHADRLPESMTAQVAEHNQLVRADFAFHVARDATDSEYRLLGMIAPWGAHPLSRKTIGSWTASPAERLAVVLRTRDIPVGLVTDGRWWAIVWAPRGGTMGAAVWDASVFSEEPDSLAALAALLERRRFLGVADHDRLPELLVESSLRQEDLTDQLGVQVRDAVELLLGTLDRLDSDSGGRLLADVDDDELYSGVVTMMMRIVFILFAEERRLLPSDNDLYNAGYSIGTLEAELSEHAALHGEQTLEHRTGAWHRLLATSRAVHNGIAHEDVRLPAYGGSLFDPDAHPWLEGRRAGQSLATSRPPAIDDRTVRRMLRAVQYVELGTGKHRESRRLTFRSLGVEQIGYVYEGLLELEVRTATEVIAHLERPADWPRPKNACEVGITEVGGWIDMGQSTVVQQVKKRTGWAESKIETRLRQTVDDDVLTKRLGAHHPALPIVRSIAPVLRRDQRGSPVLTMPDRRYVAPSARRVSTGTHYTPPQLAERIVVGALEPLVYRPGPLETADRARWVLRPSSDIRDLRVADIAMGSGAFLVAACRYLADRLLEARCTEGEGDALREKRRLTTGLADAEVSLALLAARREIAERCLFGVDINPLAVEMAKLSLWLVTMDPQRPFGFLDDRLVVGDSLLGVVSTEQLETLHIDPVAGHRLHETGFDYADAWRAPMTAAADLRRKITAHDVSSLRDVEFKHHLLIQAQQATSDLEAVADYLTGIGLANAAAAVKKSDEAFIAAGIEIGNRLDSGIDDLRREADAKIQAGRPRGLSHRVLLHWPLTFPEVLADNRDPGFDAIVGNPPFLGGQKLTGTFGKDYAAWMQCYDGGGLKGSADLAARFVLRAQRLLNSHGQLGFIGTNTLVQGDTLEVGLAQAVRRGFTIRMGLNSHKWPSKSANLEIVEVWASAWPVGKDGERILDHNLVAQIGADLQPGSRVSGPKYRLSENADLAFQGSNVLGLGFTLSPDEAAALIEHDPRNADALAPYVTGHDLNQRPDHSASRWVINFRNWSLDRAETYPDLIDIVRTKVKPERDNNNRENYRANWWRYGENRPGLYTAIADLDHVLAIARVSSSVSPVRVPVGPVYSEKCVVFATSSFSLLAFLASSAHSSWVVRYTSTIRTDINYSPSDVFLTLPRPDPSPLLHELGQRLDDSRRELMLRRSWGLTTTYNHVHDPSDRDPAIVNLRNIHSAIDYAVLNAYGWSDLKPEIGHHQTSLGIRWTFGPTARSELLDRLLEENQRRHALECDASPKLCQGVNTWGTDGQRAG</sequence>
<dbReference type="Gene3D" id="3.40.50.150">
    <property type="entry name" value="Vaccinia Virus protein VP39"/>
    <property type="match status" value="2"/>
</dbReference>
<proteinExistence type="predicted"/>
<evidence type="ECO:0000256" key="2">
    <source>
        <dbReference type="ARBA" id="ARBA00022603"/>
    </source>
</evidence>
<reference evidence="8 9" key="1">
    <citation type="submission" date="2018-07" db="EMBL/GenBank/DDBJ databases">
        <title>Genomic Encyclopedia of Type Strains, Phase IV (KMG-IV): sequencing the most valuable type-strain genomes for metagenomic binning, comparative biology and taxonomic classification.</title>
        <authorList>
            <person name="Goeker M."/>
        </authorList>
    </citation>
    <scope>NUCLEOTIDE SEQUENCE [LARGE SCALE GENOMIC DNA]</scope>
    <source>
        <strain evidence="8 9">DSM 44290</strain>
    </source>
</reference>
<evidence type="ECO:0000256" key="4">
    <source>
        <dbReference type="ARBA" id="ARBA00022691"/>
    </source>
</evidence>
<keyword evidence="2" id="KW-0489">Methyltransferase</keyword>
<dbReference type="GO" id="GO:0032259">
    <property type="term" value="P:methylation"/>
    <property type="evidence" value="ECO:0007669"/>
    <property type="project" value="UniProtKB-KW"/>
</dbReference>
<dbReference type="GO" id="GO:0003676">
    <property type="term" value="F:nucleic acid binding"/>
    <property type="evidence" value="ECO:0007669"/>
    <property type="project" value="InterPro"/>
</dbReference>
<dbReference type="Proteomes" id="UP000254869">
    <property type="component" value="Unassembled WGS sequence"/>
</dbReference>
<keyword evidence="3" id="KW-0808">Transferase</keyword>
<comment type="caution">
    <text evidence="8">The sequence shown here is derived from an EMBL/GenBank/DDBJ whole genome shotgun (WGS) entry which is preliminary data.</text>
</comment>
<evidence type="ECO:0000256" key="3">
    <source>
        <dbReference type="ARBA" id="ARBA00022679"/>
    </source>
</evidence>
<dbReference type="InterPro" id="IPR046820">
    <property type="entry name" value="MmeI_TRD"/>
</dbReference>
<evidence type="ECO:0000259" key="6">
    <source>
        <dbReference type="Pfam" id="PF07669"/>
    </source>
</evidence>
<accession>A0A370HQP2</accession>
<evidence type="ECO:0000313" key="9">
    <source>
        <dbReference type="Proteomes" id="UP000254869"/>
    </source>
</evidence>
<dbReference type="InterPro" id="IPR029063">
    <property type="entry name" value="SAM-dependent_MTases_sf"/>
</dbReference>
<dbReference type="PANTHER" id="PTHR33841:SF1">
    <property type="entry name" value="DNA METHYLTRANSFERASE A"/>
    <property type="match status" value="1"/>
</dbReference>
<protein>
    <recommendedName>
        <fullName evidence="1">site-specific DNA-methyltransferase (adenine-specific)</fullName>
        <ecNumber evidence="1">2.1.1.72</ecNumber>
    </recommendedName>
</protein>
<keyword evidence="4" id="KW-0949">S-adenosyl-L-methionine</keyword>
<dbReference type="GO" id="GO:0009007">
    <property type="term" value="F:site-specific DNA-methyltransferase (adenine-specific) activity"/>
    <property type="evidence" value="ECO:0007669"/>
    <property type="project" value="UniProtKB-EC"/>
</dbReference>
<evidence type="ECO:0000256" key="1">
    <source>
        <dbReference type="ARBA" id="ARBA00011900"/>
    </source>
</evidence>
<feature type="domain" description="Type II methyltransferase M.TaqI-like" evidence="6">
    <location>
        <begin position="611"/>
        <end position="884"/>
    </location>
</feature>
<dbReference type="PROSITE" id="PS00092">
    <property type="entry name" value="N6_MTASE"/>
    <property type="match status" value="1"/>
</dbReference>
<dbReference type="InterPro" id="IPR002052">
    <property type="entry name" value="DNA_methylase_N6_adenine_CS"/>
</dbReference>
<evidence type="ECO:0000259" key="7">
    <source>
        <dbReference type="Pfam" id="PF20466"/>
    </source>
</evidence>
<gene>
    <name evidence="8" type="ORF">DFR76_11613</name>
</gene>
<dbReference type="PANTHER" id="PTHR33841">
    <property type="entry name" value="DNA METHYLTRANSFERASE YEEA-RELATED"/>
    <property type="match status" value="1"/>
</dbReference>
<dbReference type="Pfam" id="PF20466">
    <property type="entry name" value="MmeI_TRD"/>
    <property type="match status" value="1"/>
</dbReference>
<dbReference type="GO" id="GO:0006304">
    <property type="term" value="P:DNA modification"/>
    <property type="evidence" value="ECO:0007669"/>
    <property type="project" value="InterPro"/>
</dbReference>
<dbReference type="STRING" id="1210086.GCA_001613105_07682"/>
<dbReference type="InterPro" id="IPR050953">
    <property type="entry name" value="N4_N6_ade-DNA_methylase"/>
</dbReference>
<dbReference type="EMBL" id="QQBC01000016">
    <property type="protein sequence ID" value="RDI60281.1"/>
    <property type="molecule type" value="Genomic_DNA"/>
</dbReference>
<keyword evidence="9" id="KW-1185">Reference proteome</keyword>
<name>A0A370HQP2_9NOCA</name>
<dbReference type="RefSeq" id="WP_147288120.1">
    <property type="nucleotide sequence ID" value="NZ_QQBC01000016.1"/>
</dbReference>
<comment type="catalytic activity">
    <reaction evidence="5">
        <text>a 2'-deoxyadenosine in DNA + S-adenosyl-L-methionine = an N(6)-methyl-2'-deoxyadenosine in DNA + S-adenosyl-L-homocysteine + H(+)</text>
        <dbReference type="Rhea" id="RHEA:15197"/>
        <dbReference type="Rhea" id="RHEA-COMP:12418"/>
        <dbReference type="Rhea" id="RHEA-COMP:12419"/>
        <dbReference type="ChEBI" id="CHEBI:15378"/>
        <dbReference type="ChEBI" id="CHEBI:57856"/>
        <dbReference type="ChEBI" id="CHEBI:59789"/>
        <dbReference type="ChEBI" id="CHEBI:90615"/>
        <dbReference type="ChEBI" id="CHEBI:90616"/>
        <dbReference type="EC" id="2.1.1.72"/>
    </reaction>
</comment>
<feature type="domain" description="MmeI-like target recognition" evidence="7">
    <location>
        <begin position="975"/>
        <end position="1155"/>
    </location>
</feature>
<dbReference type="Pfam" id="PF07669">
    <property type="entry name" value="Eco57I"/>
    <property type="match status" value="1"/>
</dbReference>